<proteinExistence type="predicted"/>
<sequence length="117" mass="13031">SKFTQISRKEKIMNKFVAILVSVTLLVGAVAPASADHLHRRHQDREAQAMVGAGLAILGLAIIAGSQQSAPPRHYRQQRWQRPAPQYFAPHRSRCPDLGNYQGRLGYDARSGCYYAD</sequence>
<keyword evidence="1" id="KW-1133">Transmembrane helix</keyword>
<reference evidence="3" key="1">
    <citation type="submission" date="2017-09" db="EMBL/GenBank/DDBJ databases">
        <title>Depth-based differentiation of microbial function through sediment-hosted aquifers and enrichment of novel symbionts in the deep terrestrial subsurface.</title>
        <authorList>
            <person name="Probst A.J."/>
            <person name="Ladd B."/>
            <person name="Jarett J.K."/>
            <person name="Geller-Mcgrath D.E."/>
            <person name="Sieber C.M.K."/>
            <person name="Emerson J.B."/>
            <person name="Anantharaman K."/>
            <person name="Thomas B.C."/>
            <person name="Malmstrom R."/>
            <person name="Stieglmeier M."/>
            <person name="Klingl A."/>
            <person name="Woyke T."/>
            <person name="Ryan C.M."/>
            <person name="Banfield J.F."/>
        </authorList>
    </citation>
    <scope>NUCLEOTIDE SEQUENCE [LARGE SCALE GENOMIC DNA]</scope>
</reference>
<keyword evidence="1" id="KW-0812">Transmembrane</keyword>
<gene>
    <name evidence="2" type="ORF">COU14_02630</name>
</gene>
<evidence type="ECO:0000313" key="2">
    <source>
        <dbReference type="EMBL" id="PIR85772.1"/>
    </source>
</evidence>
<accession>A0A2H0UH95</accession>
<feature type="transmembrane region" description="Helical" evidence="1">
    <location>
        <begin position="51"/>
        <end position="70"/>
    </location>
</feature>
<evidence type="ECO:0000256" key="1">
    <source>
        <dbReference type="SAM" id="Phobius"/>
    </source>
</evidence>
<protein>
    <submittedName>
        <fullName evidence="2">Uncharacterized protein</fullName>
    </submittedName>
</protein>
<name>A0A2H0UH95_9BACT</name>
<evidence type="ECO:0000313" key="3">
    <source>
        <dbReference type="Proteomes" id="UP000229612"/>
    </source>
</evidence>
<dbReference type="AlphaFoldDB" id="A0A2H0UH95"/>
<dbReference type="EMBL" id="PFBG01000028">
    <property type="protein sequence ID" value="PIR85772.1"/>
    <property type="molecule type" value="Genomic_DNA"/>
</dbReference>
<dbReference type="Proteomes" id="UP000229612">
    <property type="component" value="Unassembled WGS sequence"/>
</dbReference>
<keyword evidence="1" id="KW-0472">Membrane</keyword>
<organism evidence="2 3">
    <name type="scientific">Candidatus Kaiserbacteria bacterium CG10_big_fil_rev_8_21_14_0_10_44_10</name>
    <dbReference type="NCBI Taxonomy" id="1974606"/>
    <lineage>
        <taxon>Bacteria</taxon>
        <taxon>Candidatus Kaiseribacteriota</taxon>
    </lineage>
</organism>
<feature type="non-terminal residue" evidence="2">
    <location>
        <position position="1"/>
    </location>
</feature>
<comment type="caution">
    <text evidence="2">The sequence shown here is derived from an EMBL/GenBank/DDBJ whole genome shotgun (WGS) entry which is preliminary data.</text>
</comment>